<dbReference type="RefSeq" id="WP_259659725.1">
    <property type="nucleotide sequence ID" value="NZ_JAHXRI010000001.1"/>
</dbReference>
<dbReference type="CDD" id="cd06257">
    <property type="entry name" value="DnaJ"/>
    <property type="match status" value="1"/>
</dbReference>
<feature type="domain" description="J" evidence="5">
    <location>
        <begin position="5"/>
        <end position="77"/>
    </location>
</feature>
<protein>
    <recommendedName>
        <fullName evidence="4">Co-chaperone protein HscB homolog</fullName>
    </recommendedName>
</protein>
<evidence type="ECO:0000256" key="4">
    <source>
        <dbReference type="HAMAP-Rule" id="MF_00682"/>
    </source>
</evidence>
<dbReference type="InterPro" id="IPR001623">
    <property type="entry name" value="DnaJ_domain"/>
</dbReference>
<dbReference type="Pfam" id="PF07743">
    <property type="entry name" value="HSCB_C"/>
    <property type="match status" value="1"/>
</dbReference>
<dbReference type="GO" id="GO:0044571">
    <property type="term" value="P:[2Fe-2S] cluster assembly"/>
    <property type="evidence" value="ECO:0007669"/>
    <property type="project" value="InterPro"/>
</dbReference>
<dbReference type="SUPFAM" id="SSF46565">
    <property type="entry name" value="Chaperone J-domain"/>
    <property type="match status" value="1"/>
</dbReference>
<proteinExistence type="inferred from homology"/>
<dbReference type="PANTHER" id="PTHR14021">
    <property type="entry name" value="IRON-SULFUR CLUSTER CO-CHAPERONE PROTEIN HSCB"/>
    <property type="match status" value="1"/>
</dbReference>
<name>A0A953N8Y4_9BURK</name>
<dbReference type="Gene3D" id="1.20.1280.20">
    <property type="entry name" value="HscB, C-terminal domain"/>
    <property type="match status" value="1"/>
</dbReference>
<dbReference type="AlphaFoldDB" id="A0A953N8Y4"/>
<dbReference type="NCBIfam" id="NF002935">
    <property type="entry name" value="PRK03578.1"/>
    <property type="match status" value="1"/>
</dbReference>
<comment type="similarity">
    <text evidence="1 4">Belongs to the HscB family.</text>
</comment>
<evidence type="ECO:0000313" key="6">
    <source>
        <dbReference type="EMBL" id="MBZ1349319.1"/>
    </source>
</evidence>
<keyword evidence="7" id="KW-1185">Reference proteome</keyword>
<dbReference type="InterPro" id="IPR036869">
    <property type="entry name" value="J_dom_sf"/>
</dbReference>
<dbReference type="EMBL" id="JAHXRI010000001">
    <property type="protein sequence ID" value="MBZ1349319.1"/>
    <property type="molecule type" value="Genomic_DNA"/>
</dbReference>
<organism evidence="6 7">
    <name type="scientific">Zwartia hollandica</name>
    <dbReference type="NCBI Taxonomy" id="324606"/>
    <lineage>
        <taxon>Bacteria</taxon>
        <taxon>Pseudomonadati</taxon>
        <taxon>Pseudomonadota</taxon>
        <taxon>Betaproteobacteria</taxon>
        <taxon>Burkholderiales</taxon>
        <taxon>Alcaligenaceae</taxon>
        <taxon>Zwartia</taxon>
    </lineage>
</organism>
<dbReference type="SMART" id="SM00271">
    <property type="entry name" value="DnaJ"/>
    <property type="match status" value="1"/>
</dbReference>
<comment type="function">
    <text evidence="3 4">Co-chaperone involved in the maturation of iron-sulfur cluster-containing proteins. Seems to help targeting proteins to be folded toward HscA.</text>
</comment>
<dbReference type="Proteomes" id="UP000739565">
    <property type="component" value="Unassembled WGS sequence"/>
</dbReference>
<evidence type="ECO:0000256" key="3">
    <source>
        <dbReference type="ARBA" id="ARBA00025596"/>
    </source>
</evidence>
<dbReference type="GO" id="GO:0051259">
    <property type="term" value="P:protein complex oligomerization"/>
    <property type="evidence" value="ECO:0007669"/>
    <property type="project" value="InterPro"/>
</dbReference>
<dbReference type="InterPro" id="IPR036386">
    <property type="entry name" value="HscB_C_sf"/>
</dbReference>
<evidence type="ECO:0000256" key="2">
    <source>
        <dbReference type="ARBA" id="ARBA00023186"/>
    </source>
</evidence>
<dbReference type="NCBIfam" id="TIGR00714">
    <property type="entry name" value="hscB"/>
    <property type="match status" value="1"/>
</dbReference>
<reference evidence="6" key="1">
    <citation type="submission" date="2021-07" db="EMBL/GenBank/DDBJ databases">
        <title>New genus and species of the family Alcaligenaceae.</title>
        <authorList>
            <person name="Hahn M.W."/>
        </authorList>
    </citation>
    <scope>NUCLEOTIDE SEQUENCE</scope>
    <source>
        <strain evidence="6">LF4-65</strain>
    </source>
</reference>
<accession>A0A953N8Y4</accession>
<evidence type="ECO:0000256" key="1">
    <source>
        <dbReference type="ARBA" id="ARBA00010476"/>
    </source>
</evidence>
<dbReference type="GO" id="GO:1990230">
    <property type="term" value="C:iron-sulfur cluster transfer complex"/>
    <property type="evidence" value="ECO:0007669"/>
    <property type="project" value="TreeGrafter"/>
</dbReference>
<keyword evidence="2 4" id="KW-0143">Chaperone</keyword>
<dbReference type="PANTHER" id="PTHR14021:SF15">
    <property type="entry name" value="IRON-SULFUR CLUSTER CO-CHAPERONE PROTEIN HSCB"/>
    <property type="match status" value="1"/>
</dbReference>
<dbReference type="GO" id="GO:0006457">
    <property type="term" value="P:protein folding"/>
    <property type="evidence" value="ECO:0007669"/>
    <property type="project" value="UniProtKB-UniRule"/>
</dbReference>
<dbReference type="HAMAP" id="MF_00682">
    <property type="entry name" value="HscB"/>
    <property type="match status" value="1"/>
</dbReference>
<sequence length="174" mass="19764">MNATDHFTLLGLPRAFSVDPQVLEAAWKRVATAVHPDRFAAGSAAEKRVALQWSTQANEAWRVLKDPLSRARYLCELSGVDLQVETNTAMAPAFLMQQMEWHEALEELASHPNPANYIALTKQFDETRHAFVQTLTELFEKQQFDQAAARVREWMFLDKLITQLKQTHGVTADL</sequence>
<dbReference type="InterPro" id="IPR004640">
    <property type="entry name" value="HscB"/>
</dbReference>
<dbReference type="SUPFAM" id="SSF47144">
    <property type="entry name" value="HSC20 (HSCB), C-terminal oligomerisation domain"/>
    <property type="match status" value="1"/>
</dbReference>
<dbReference type="Gene3D" id="1.10.287.110">
    <property type="entry name" value="DnaJ domain"/>
    <property type="match status" value="1"/>
</dbReference>
<evidence type="ECO:0000259" key="5">
    <source>
        <dbReference type="PROSITE" id="PS50076"/>
    </source>
</evidence>
<dbReference type="GO" id="GO:0051087">
    <property type="term" value="F:protein-folding chaperone binding"/>
    <property type="evidence" value="ECO:0007669"/>
    <property type="project" value="InterPro"/>
</dbReference>
<gene>
    <name evidence="4 6" type="primary">hscB</name>
    <name evidence="6" type="ORF">KZZ10_01545</name>
</gene>
<dbReference type="InterPro" id="IPR009073">
    <property type="entry name" value="HscB_oligo_C"/>
</dbReference>
<dbReference type="PROSITE" id="PS50076">
    <property type="entry name" value="DNAJ_2"/>
    <property type="match status" value="1"/>
</dbReference>
<dbReference type="GO" id="GO:0001671">
    <property type="term" value="F:ATPase activator activity"/>
    <property type="evidence" value="ECO:0007669"/>
    <property type="project" value="InterPro"/>
</dbReference>
<comment type="caution">
    <text evidence="6">The sequence shown here is derived from an EMBL/GenBank/DDBJ whole genome shotgun (WGS) entry which is preliminary data.</text>
</comment>
<evidence type="ECO:0000313" key="7">
    <source>
        <dbReference type="Proteomes" id="UP000739565"/>
    </source>
</evidence>
<comment type="subunit">
    <text evidence="4">Interacts with HscA and stimulates its ATPase activity.</text>
</comment>